<dbReference type="GO" id="GO:0006397">
    <property type="term" value="P:mRNA processing"/>
    <property type="evidence" value="ECO:0007669"/>
    <property type="project" value="InterPro"/>
</dbReference>
<evidence type="ECO:0000313" key="8">
    <source>
        <dbReference type="Proteomes" id="UP000311382"/>
    </source>
</evidence>
<organism evidence="7 8">
    <name type="scientific">Rhodotorula diobovata</name>
    <dbReference type="NCBI Taxonomy" id="5288"/>
    <lineage>
        <taxon>Eukaryota</taxon>
        <taxon>Fungi</taxon>
        <taxon>Dikarya</taxon>
        <taxon>Basidiomycota</taxon>
        <taxon>Pucciniomycotina</taxon>
        <taxon>Microbotryomycetes</taxon>
        <taxon>Sporidiobolales</taxon>
        <taxon>Sporidiobolaceae</taxon>
        <taxon>Rhodotorula</taxon>
    </lineage>
</organism>
<feature type="domain" description="RRM" evidence="6">
    <location>
        <begin position="2"/>
        <end position="80"/>
    </location>
</feature>
<dbReference type="InterPro" id="IPR006509">
    <property type="entry name" value="RBM39_SF"/>
</dbReference>
<keyword evidence="3 4" id="KW-0694">RNA-binding</keyword>
<evidence type="ECO:0000256" key="4">
    <source>
        <dbReference type="PROSITE-ProRule" id="PRU00176"/>
    </source>
</evidence>
<dbReference type="InterPro" id="IPR003954">
    <property type="entry name" value="RRM_euk-type"/>
</dbReference>
<accession>A0A5C5FX87</accession>
<dbReference type="PANTHER" id="PTHR48036">
    <property type="entry name" value="SPLICING FACTOR (PAD-1), PUTATIVE (AFU_ORTHOLOGUE AFUA_1G15810)-RELATED"/>
    <property type="match status" value="1"/>
</dbReference>
<comment type="caution">
    <text evidence="7">The sequence shown here is derived from an EMBL/GenBank/DDBJ whole genome shotgun (WGS) entry which is preliminary data.</text>
</comment>
<dbReference type="PROSITE" id="PS50102">
    <property type="entry name" value="RRM"/>
    <property type="match status" value="3"/>
</dbReference>
<dbReference type="CDD" id="cd12285">
    <property type="entry name" value="RRM3_RBM39_like"/>
    <property type="match status" value="1"/>
</dbReference>
<feature type="domain" description="RRM" evidence="6">
    <location>
        <begin position="108"/>
        <end position="186"/>
    </location>
</feature>
<dbReference type="InterPro" id="IPR029123">
    <property type="entry name" value="RBM39_linker"/>
</dbReference>
<keyword evidence="1" id="KW-0597">Phosphoprotein</keyword>
<protein>
    <submittedName>
        <fullName evidence="7">Splicing factor CC1-like protein</fullName>
    </submittedName>
</protein>
<dbReference type="GO" id="GO:0005634">
    <property type="term" value="C:nucleus"/>
    <property type="evidence" value="ECO:0007669"/>
    <property type="project" value="InterPro"/>
</dbReference>
<evidence type="ECO:0000259" key="6">
    <source>
        <dbReference type="PROSITE" id="PS50102"/>
    </source>
</evidence>
<dbReference type="Gene3D" id="3.30.70.330">
    <property type="match status" value="3"/>
</dbReference>
<dbReference type="Pfam" id="PF15519">
    <property type="entry name" value="RBM39linker"/>
    <property type="match status" value="1"/>
</dbReference>
<dbReference type="InterPro" id="IPR035979">
    <property type="entry name" value="RBD_domain_sf"/>
</dbReference>
<evidence type="ECO:0000256" key="2">
    <source>
        <dbReference type="ARBA" id="ARBA00022737"/>
    </source>
</evidence>
<dbReference type="NCBIfam" id="TIGR01622">
    <property type="entry name" value="SF-CC1"/>
    <property type="match status" value="1"/>
</dbReference>
<dbReference type="InterPro" id="IPR012677">
    <property type="entry name" value="Nucleotide-bd_a/b_plait_sf"/>
</dbReference>
<dbReference type="SMART" id="SM00360">
    <property type="entry name" value="RRM"/>
    <property type="match status" value="3"/>
</dbReference>
<reference evidence="7 8" key="1">
    <citation type="submission" date="2019-03" db="EMBL/GenBank/DDBJ databases">
        <title>Rhodosporidium diobovatum UCD-FST 08-225 genome sequencing, assembly, and annotation.</title>
        <authorList>
            <person name="Fakankun I.U."/>
            <person name="Fristensky B."/>
            <person name="Levin D.B."/>
        </authorList>
    </citation>
    <scope>NUCLEOTIDE SEQUENCE [LARGE SCALE GENOMIC DNA]</scope>
    <source>
        <strain evidence="7 8">UCD-FST 08-225</strain>
    </source>
</reference>
<evidence type="ECO:0000256" key="3">
    <source>
        <dbReference type="ARBA" id="ARBA00022884"/>
    </source>
</evidence>
<keyword evidence="2" id="KW-0677">Repeat</keyword>
<sequence>MRSVFVSQLAARVTDRELGIFFEHHAGKVRDARVIVDRISRRSKGVGYVEFVELETVQKALTLSGTKLLGIPVQVQYTEAEKNRQARDGTSGASNGGGGGSGSAPMTGGLYVGSLNFALTSDDIREVFQPFGELEAVELHRDPATGKSKGYCFVKFKEHKDAMVAIEKMNNFPLAGREIKVGLVADRSATFSQHVGAQQQQEAGKLDANTRIELMQKLSRVDRPPDLPPTPMFRPNIPQNITRNVLMKNAFNPEEETERDWDLELADDVKTECEDKYGPVVDIYVVKESTEGEIYIRFASPDVAVKALQGLNGRWFGGKQIAASHVGDSLFDAKK</sequence>
<dbReference type="SMART" id="SM00361">
    <property type="entry name" value="RRM_1"/>
    <property type="match status" value="2"/>
</dbReference>
<dbReference type="OrthoDB" id="5411533at2759"/>
<feature type="domain" description="RRM" evidence="6">
    <location>
        <begin position="230"/>
        <end position="328"/>
    </location>
</feature>
<dbReference type="Pfam" id="PF00076">
    <property type="entry name" value="RRM_1"/>
    <property type="match status" value="3"/>
</dbReference>
<evidence type="ECO:0000313" key="7">
    <source>
        <dbReference type="EMBL" id="TNY21483.1"/>
    </source>
</evidence>
<name>A0A5C5FX87_9BASI</name>
<evidence type="ECO:0000256" key="5">
    <source>
        <dbReference type="SAM" id="MobiDB-lite"/>
    </source>
</evidence>
<dbReference type="EMBL" id="SOZI01000042">
    <property type="protein sequence ID" value="TNY21483.1"/>
    <property type="molecule type" value="Genomic_DNA"/>
</dbReference>
<dbReference type="AlphaFoldDB" id="A0A5C5FX87"/>
<proteinExistence type="predicted"/>
<gene>
    <name evidence="7" type="ORF">DMC30DRAFT_436064</name>
</gene>
<evidence type="ECO:0000256" key="1">
    <source>
        <dbReference type="ARBA" id="ARBA00022553"/>
    </source>
</evidence>
<keyword evidence="8" id="KW-1185">Reference proteome</keyword>
<dbReference type="Proteomes" id="UP000311382">
    <property type="component" value="Unassembled WGS sequence"/>
</dbReference>
<feature type="region of interest" description="Disordered" evidence="5">
    <location>
        <begin position="80"/>
        <end position="102"/>
    </location>
</feature>
<dbReference type="STRING" id="5288.A0A5C5FX87"/>
<dbReference type="SUPFAM" id="SSF54928">
    <property type="entry name" value="RNA-binding domain, RBD"/>
    <property type="match status" value="2"/>
</dbReference>
<dbReference type="GO" id="GO:0003723">
    <property type="term" value="F:RNA binding"/>
    <property type="evidence" value="ECO:0007669"/>
    <property type="project" value="UniProtKB-UniRule"/>
</dbReference>
<dbReference type="InterPro" id="IPR000504">
    <property type="entry name" value="RRM_dom"/>
</dbReference>